<feature type="region of interest" description="Disordered" evidence="1">
    <location>
        <begin position="162"/>
        <end position="181"/>
    </location>
</feature>
<protein>
    <submittedName>
        <fullName evidence="2">Uncharacterized protein</fullName>
    </submittedName>
</protein>
<evidence type="ECO:0000313" key="2">
    <source>
        <dbReference type="EMBL" id="KAL3124348.1"/>
    </source>
</evidence>
<reference evidence="2 3" key="1">
    <citation type="submission" date="2024-10" db="EMBL/GenBank/DDBJ databases">
        <authorList>
            <person name="Kim D."/>
        </authorList>
    </citation>
    <scope>NUCLEOTIDE SEQUENCE [LARGE SCALE GENOMIC DNA]</scope>
    <source>
        <strain evidence="2">BH-2024</strain>
    </source>
</reference>
<comment type="caution">
    <text evidence="2">The sequence shown here is derived from an EMBL/GenBank/DDBJ whole genome shotgun (WGS) entry which is preliminary data.</text>
</comment>
<gene>
    <name evidence="2" type="ORF">niasHT_002732</name>
</gene>
<dbReference type="SUPFAM" id="SSF54001">
    <property type="entry name" value="Cysteine proteinases"/>
    <property type="match status" value="1"/>
</dbReference>
<dbReference type="InterPro" id="IPR038765">
    <property type="entry name" value="Papain-like_cys_pep_sf"/>
</dbReference>
<sequence length="181" mass="20844">MGTNQIPIPGDRAQIELALKAKLQWMHCSRTSLASSTTRWCCRAGQPQDPRRVGTVLREHDKSGAIVARQFVPLPLLSWYTKLAWAAWRAQFMFSSFVRPENLGLHSKIKCDNCGTYEVRHNRQLTLRKLPIRQKIKYPVRYPEFIDLTPYTTTHRNAIASGDQQQLRKGSSRRHLTSLTD</sequence>
<name>A0ABD2MAJ4_9BILA</name>
<accession>A0ABD2MAJ4</accession>
<evidence type="ECO:0000313" key="3">
    <source>
        <dbReference type="Proteomes" id="UP001620626"/>
    </source>
</evidence>
<dbReference type="EMBL" id="JBICBT010000075">
    <property type="protein sequence ID" value="KAL3124348.1"/>
    <property type="molecule type" value="Genomic_DNA"/>
</dbReference>
<dbReference type="Proteomes" id="UP001620626">
    <property type="component" value="Unassembled WGS sequence"/>
</dbReference>
<organism evidence="2 3">
    <name type="scientific">Heterodera trifolii</name>
    <dbReference type="NCBI Taxonomy" id="157864"/>
    <lineage>
        <taxon>Eukaryota</taxon>
        <taxon>Metazoa</taxon>
        <taxon>Ecdysozoa</taxon>
        <taxon>Nematoda</taxon>
        <taxon>Chromadorea</taxon>
        <taxon>Rhabditida</taxon>
        <taxon>Tylenchina</taxon>
        <taxon>Tylenchomorpha</taxon>
        <taxon>Tylenchoidea</taxon>
        <taxon>Heteroderidae</taxon>
        <taxon>Heteroderinae</taxon>
        <taxon>Heterodera</taxon>
    </lineage>
</organism>
<evidence type="ECO:0000256" key="1">
    <source>
        <dbReference type="SAM" id="MobiDB-lite"/>
    </source>
</evidence>
<dbReference type="Gene3D" id="3.90.70.10">
    <property type="entry name" value="Cysteine proteinases"/>
    <property type="match status" value="1"/>
</dbReference>
<feature type="compositionally biased region" description="Basic residues" evidence="1">
    <location>
        <begin position="170"/>
        <end position="181"/>
    </location>
</feature>
<proteinExistence type="predicted"/>
<dbReference type="AlphaFoldDB" id="A0ABD2MAJ4"/>
<keyword evidence="3" id="KW-1185">Reference proteome</keyword>